<dbReference type="SUPFAM" id="SSF53901">
    <property type="entry name" value="Thiolase-like"/>
    <property type="match status" value="1"/>
</dbReference>
<gene>
    <name evidence="10" type="ORF">AWB69_02908</name>
</gene>
<dbReference type="GO" id="GO:0031177">
    <property type="term" value="F:phosphopantetheine binding"/>
    <property type="evidence" value="ECO:0007669"/>
    <property type="project" value="InterPro"/>
</dbReference>
<dbReference type="InterPro" id="IPR036736">
    <property type="entry name" value="ACP-like_sf"/>
</dbReference>
<evidence type="ECO:0000256" key="7">
    <source>
        <dbReference type="ARBA" id="ARBA00022737"/>
    </source>
</evidence>
<evidence type="ECO:0000256" key="1">
    <source>
        <dbReference type="ARBA" id="ARBA00004496"/>
    </source>
</evidence>
<organism evidence="10 11">
    <name type="scientific">Caballeronia udeis</name>
    <dbReference type="NCBI Taxonomy" id="1232866"/>
    <lineage>
        <taxon>Bacteria</taxon>
        <taxon>Pseudomonadati</taxon>
        <taxon>Pseudomonadota</taxon>
        <taxon>Betaproteobacteria</taxon>
        <taxon>Burkholderiales</taxon>
        <taxon>Burkholderiaceae</taxon>
        <taxon>Caballeronia</taxon>
    </lineage>
</organism>
<dbReference type="SMART" id="SM00825">
    <property type="entry name" value="PKS_KS"/>
    <property type="match status" value="1"/>
</dbReference>
<dbReference type="Pfam" id="PF22336">
    <property type="entry name" value="RhiE-like_linker"/>
    <property type="match status" value="1"/>
</dbReference>
<dbReference type="SMART" id="SM00823">
    <property type="entry name" value="PKS_PP"/>
    <property type="match status" value="2"/>
</dbReference>
<dbReference type="PROSITE" id="PS52004">
    <property type="entry name" value="KS3_2"/>
    <property type="match status" value="1"/>
</dbReference>
<evidence type="ECO:0000259" key="9">
    <source>
        <dbReference type="PROSITE" id="PS52004"/>
    </source>
</evidence>
<dbReference type="InterPro" id="IPR020841">
    <property type="entry name" value="PKS_Beta-ketoAc_synthase_dom"/>
</dbReference>
<keyword evidence="3" id="KW-0596">Phosphopantetheine</keyword>
<evidence type="ECO:0000313" key="11">
    <source>
        <dbReference type="Proteomes" id="UP000054683"/>
    </source>
</evidence>
<dbReference type="InterPro" id="IPR020806">
    <property type="entry name" value="PKS_PP-bd"/>
</dbReference>
<dbReference type="EMBL" id="FCOK02000016">
    <property type="protein sequence ID" value="SAL32943.1"/>
    <property type="molecule type" value="Genomic_DNA"/>
</dbReference>
<feature type="domain" description="Carrier" evidence="8">
    <location>
        <begin position="825"/>
        <end position="902"/>
    </location>
</feature>
<reference evidence="10 11" key="1">
    <citation type="submission" date="2016-01" db="EMBL/GenBank/DDBJ databases">
        <authorList>
            <person name="Oliw E.H."/>
        </authorList>
    </citation>
    <scope>NUCLEOTIDE SEQUENCE [LARGE SCALE GENOMIC DNA]</scope>
    <source>
        <strain evidence="10">LMG 27134</strain>
    </source>
</reference>
<dbReference type="InterPro" id="IPR050091">
    <property type="entry name" value="PKS_NRPS_Biosynth_Enz"/>
</dbReference>
<dbReference type="GO" id="GO:0006633">
    <property type="term" value="P:fatty acid biosynthetic process"/>
    <property type="evidence" value="ECO:0007669"/>
    <property type="project" value="TreeGrafter"/>
</dbReference>
<dbReference type="InterPro" id="IPR014031">
    <property type="entry name" value="Ketoacyl_synth_C"/>
</dbReference>
<dbReference type="InterPro" id="IPR009081">
    <property type="entry name" value="PP-bd_ACP"/>
</dbReference>
<comment type="subcellular location">
    <subcellularLocation>
        <location evidence="1">Cytoplasm</location>
    </subcellularLocation>
</comment>
<protein>
    <submittedName>
        <fullName evidence="10">Polyketide synthase</fullName>
    </submittedName>
</protein>
<dbReference type="Proteomes" id="UP000054683">
    <property type="component" value="Unassembled WGS sequence"/>
</dbReference>
<dbReference type="Pfam" id="PF00550">
    <property type="entry name" value="PP-binding"/>
    <property type="match status" value="2"/>
</dbReference>
<dbReference type="Pfam" id="PF02801">
    <property type="entry name" value="Ketoacyl-synt_C"/>
    <property type="match status" value="1"/>
</dbReference>
<evidence type="ECO:0000259" key="8">
    <source>
        <dbReference type="PROSITE" id="PS50075"/>
    </source>
</evidence>
<keyword evidence="5" id="KW-0597">Phosphoprotein</keyword>
<dbReference type="PROSITE" id="PS50075">
    <property type="entry name" value="CARRIER"/>
    <property type="match status" value="2"/>
</dbReference>
<dbReference type="InterPro" id="IPR029058">
    <property type="entry name" value="AB_hydrolase_fold"/>
</dbReference>
<dbReference type="GO" id="GO:0004312">
    <property type="term" value="F:fatty acid synthase activity"/>
    <property type="evidence" value="ECO:0007669"/>
    <property type="project" value="TreeGrafter"/>
</dbReference>
<proteinExistence type="predicted"/>
<accession>A0A158GLW8</accession>
<dbReference type="InterPro" id="IPR014030">
    <property type="entry name" value="Ketoacyl_synth_N"/>
</dbReference>
<evidence type="ECO:0000256" key="4">
    <source>
        <dbReference type="ARBA" id="ARBA00022490"/>
    </source>
</evidence>
<feature type="domain" description="Ketosynthase family 3 (KS3)" evidence="9">
    <location>
        <begin position="159"/>
        <end position="590"/>
    </location>
</feature>
<keyword evidence="4" id="KW-0963">Cytoplasm</keyword>
<evidence type="ECO:0000256" key="3">
    <source>
        <dbReference type="ARBA" id="ARBA00022450"/>
    </source>
</evidence>
<sequence>MSNAAPLHVLQRLTGVIEATIKLPAQNIDADAEFHALGIDSIIVMELISGIESEFDVALTPAQFADVSTLRELAALLAGLVREVEPARAQAQVEAQALIEYVSSKFSVDLAGNEFGSIEDIADALVSDHADDLMKHYGLSSAADAADAADADTARPQRATDIAIVGLSCTLSDAPNAQVFWTNLLGEKNSVREIPASRWRWQDYYAEGPAPGKTVSKWGALIDDVDCFDAGFFGLSANEAKEMDPQQRLLLQQTYHAIEDAGIDVESLAGTKAGVFVGYQYSEYEQRLRELNFQSLTDGPLFTSSSPTYYLANRISFAFDLRGPSESINVNCASSAVAINRAYYSLVNGESNLALAGGVSLNLFADDYVASSQYGLLSANGTSGVFDNDASGFTRGEGVAMVVLKRLADAQRDNDRIYAVIKSSHQNYRGSARSMSEVRHESITDVLSTCYSLAAVAPESVRYVEVDGYARKWADSFEYEGVKNAFTSRSQNAKRCALGSVKGNIGNVEAASGAVNLIKLTLSLHHKRFPATISKQRINSFLDVDSAAHPLYIADRAIAFEDIREGDVPIRAGINSFADSGTNVHILLEEHLDARATASPDVACERLFVLSASDAGRLEAYVRGYVGFLSLSSTEAVEAVRFDDLVFTAQVGRRALDARLAVVASSREALLAKLRRVLESGLREPVGLEMDGIFHGRVDTGRKNPLAALIGSDMARMQLREAVQSGDWKQIALLWVNGVSMPWRTIWQGASVRAATLPGYPFAKERHWIDFAERTSFRPRMGAVAEPTSPDLSEALADESAAPDAWHFYRLPVSAPHPGNEVPMAAVQRVALLLKHEVARQLAKPAADIAPDKTLIELGMTSIGIAAVLQRVDEVLGIALSPSTVFQHPRIEALAAYLAKTYPELVDSLVVAASGPVADGDTAGGDIVGNEPADALDVPVNVNVLIAIQSKGRKAPIFALPGAGGSALSLQQLSHALGDDQPLYCLEPLGLDGNASSVTSIEAMAEFNLAQLRSVQKEGPYNLFGYSNGGVVAFEMARALMQRNERVASLMLLDTLCPTARDTDVTDMTAAVFRHFVKSLGAVSDLDARALRLLSEGERSAFLYDSLCQLGVTVPKAQFMATVDVATASERACRAYVPGPLPHESVVVLIRASDGFANVPDDYGWGTLVAGQLRTCEIQSDHFAILERESAADVAKKINQYLPKPAGKSASRSEQQRRRA</sequence>
<dbReference type="SUPFAM" id="SSF47336">
    <property type="entry name" value="ACP-like"/>
    <property type="match status" value="2"/>
</dbReference>
<feature type="domain" description="Carrier" evidence="8">
    <location>
        <begin position="7"/>
        <end position="81"/>
    </location>
</feature>
<dbReference type="Gene3D" id="1.10.1200.10">
    <property type="entry name" value="ACP-like"/>
    <property type="match status" value="2"/>
</dbReference>
<dbReference type="InterPro" id="IPR001031">
    <property type="entry name" value="Thioesterase"/>
</dbReference>
<dbReference type="InterPro" id="IPR006162">
    <property type="entry name" value="Ppantetheine_attach_site"/>
</dbReference>
<dbReference type="GO" id="GO:0005737">
    <property type="term" value="C:cytoplasm"/>
    <property type="evidence" value="ECO:0007669"/>
    <property type="project" value="UniProtKB-SubCell"/>
</dbReference>
<evidence type="ECO:0000256" key="2">
    <source>
        <dbReference type="ARBA" id="ARBA00004792"/>
    </source>
</evidence>
<dbReference type="SMART" id="SM00824">
    <property type="entry name" value="PKS_TE"/>
    <property type="match status" value="1"/>
</dbReference>
<dbReference type="AlphaFoldDB" id="A0A158GLW8"/>
<keyword evidence="7" id="KW-0677">Repeat</keyword>
<evidence type="ECO:0000256" key="6">
    <source>
        <dbReference type="ARBA" id="ARBA00022679"/>
    </source>
</evidence>
<dbReference type="InterPro" id="IPR054514">
    <property type="entry name" value="RhiE-like_linker"/>
</dbReference>
<evidence type="ECO:0000313" key="10">
    <source>
        <dbReference type="EMBL" id="SAL32943.1"/>
    </source>
</evidence>
<dbReference type="SUPFAM" id="SSF53474">
    <property type="entry name" value="alpha/beta-Hydrolases"/>
    <property type="match status" value="1"/>
</dbReference>
<dbReference type="PANTHER" id="PTHR43775:SF37">
    <property type="entry name" value="SI:DKEY-61P9.11"/>
    <property type="match status" value="1"/>
</dbReference>
<dbReference type="PROSITE" id="PS00012">
    <property type="entry name" value="PHOSPHOPANTETHEINE"/>
    <property type="match status" value="1"/>
</dbReference>
<dbReference type="Pfam" id="PF00975">
    <property type="entry name" value="Thioesterase"/>
    <property type="match status" value="1"/>
</dbReference>
<evidence type="ECO:0000256" key="5">
    <source>
        <dbReference type="ARBA" id="ARBA00022553"/>
    </source>
</evidence>
<keyword evidence="6" id="KW-0808">Transferase</keyword>
<dbReference type="Gene3D" id="3.40.50.1820">
    <property type="entry name" value="alpha/beta hydrolase"/>
    <property type="match status" value="1"/>
</dbReference>
<dbReference type="InterPro" id="IPR020802">
    <property type="entry name" value="TesA-like"/>
</dbReference>
<dbReference type="Pfam" id="PF00109">
    <property type="entry name" value="ketoacyl-synt"/>
    <property type="match status" value="1"/>
</dbReference>
<dbReference type="Gene3D" id="1.10.1240.100">
    <property type="match status" value="1"/>
</dbReference>
<dbReference type="SMART" id="SM01294">
    <property type="entry name" value="PKS_PP_betabranch"/>
    <property type="match status" value="2"/>
</dbReference>
<dbReference type="RefSeq" id="WP_062085619.1">
    <property type="nucleotide sequence ID" value="NZ_FCOK02000016.1"/>
</dbReference>
<comment type="pathway">
    <text evidence="2">Antibiotic biosynthesis.</text>
</comment>
<name>A0A158GLW8_9BURK</name>
<dbReference type="InterPro" id="IPR016039">
    <property type="entry name" value="Thiolase-like"/>
</dbReference>
<dbReference type="CDD" id="cd00833">
    <property type="entry name" value="PKS"/>
    <property type="match status" value="1"/>
</dbReference>
<dbReference type="PANTHER" id="PTHR43775">
    <property type="entry name" value="FATTY ACID SYNTHASE"/>
    <property type="match status" value="1"/>
</dbReference>
<dbReference type="Gene3D" id="3.40.47.10">
    <property type="match status" value="1"/>
</dbReference>